<gene>
    <name evidence="3" type="ORF">LNTAR_05296</name>
</gene>
<dbReference type="SUPFAM" id="SSF56954">
    <property type="entry name" value="Outer membrane efflux proteins (OEP)"/>
    <property type="match status" value="1"/>
</dbReference>
<evidence type="ECO:0000256" key="2">
    <source>
        <dbReference type="RuleBase" id="RU362097"/>
    </source>
</evidence>
<name>A6DLP6_9BACT</name>
<keyword evidence="2" id="KW-0472">Membrane</keyword>
<proteinExistence type="inferred from homology"/>
<dbReference type="RefSeq" id="WP_007278805.1">
    <property type="nucleotide sequence ID" value="NZ_ABCK01000009.1"/>
</dbReference>
<dbReference type="InterPro" id="IPR003423">
    <property type="entry name" value="OMP_efflux"/>
</dbReference>
<dbReference type="eggNOG" id="COG1538">
    <property type="taxonomic scope" value="Bacteria"/>
</dbReference>
<dbReference type="OrthoDB" id="9770517at2"/>
<evidence type="ECO:0000313" key="3">
    <source>
        <dbReference type="EMBL" id="EDM27501.1"/>
    </source>
</evidence>
<dbReference type="Gene3D" id="1.20.1600.10">
    <property type="entry name" value="Outer membrane efflux proteins (OEP)"/>
    <property type="match status" value="1"/>
</dbReference>
<comment type="subcellular location">
    <subcellularLocation>
        <location evidence="2">Cell membrane</location>
        <topology evidence="2">Lipid-anchor</topology>
    </subcellularLocation>
</comment>
<keyword evidence="2" id="KW-0812">Transmembrane</keyword>
<dbReference type="Pfam" id="PF02321">
    <property type="entry name" value="OEP"/>
    <property type="match status" value="2"/>
</dbReference>
<dbReference type="STRING" id="313628.LNTAR_05296"/>
<evidence type="ECO:0000313" key="4">
    <source>
        <dbReference type="Proteomes" id="UP000004947"/>
    </source>
</evidence>
<accession>A6DLP6</accession>
<dbReference type="GO" id="GO:0015562">
    <property type="term" value="F:efflux transmembrane transporter activity"/>
    <property type="evidence" value="ECO:0007669"/>
    <property type="project" value="InterPro"/>
</dbReference>
<keyword evidence="2" id="KW-0564">Palmitate</keyword>
<protein>
    <submittedName>
        <fullName evidence="3">Uncharacterized protein</fullName>
    </submittedName>
</protein>
<keyword evidence="4" id="KW-1185">Reference proteome</keyword>
<comment type="caution">
    <text evidence="3">The sequence shown here is derived from an EMBL/GenBank/DDBJ whole genome shotgun (WGS) entry which is preliminary data.</text>
</comment>
<keyword evidence="2" id="KW-1134">Transmembrane beta strand</keyword>
<dbReference type="InterPro" id="IPR010131">
    <property type="entry name" value="MdtP/NodT-like"/>
</dbReference>
<evidence type="ECO:0000256" key="1">
    <source>
        <dbReference type="ARBA" id="ARBA00007613"/>
    </source>
</evidence>
<comment type="similarity">
    <text evidence="1 2">Belongs to the outer membrane factor (OMF) (TC 1.B.17) family.</text>
</comment>
<dbReference type="AlphaFoldDB" id="A6DLP6"/>
<dbReference type="Proteomes" id="UP000004947">
    <property type="component" value="Unassembled WGS sequence"/>
</dbReference>
<keyword evidence="2" id="KW-0449">Lipoprotein</keyword>
<sequence length="475" mass="54256">MTYKYLIICLFLVACQNIEREAKHRPAIDSPKTFTSESDSPLLESSEKWWQELGDDELNQFMDKVFNDNLDLAQSWARLRQAEARLGISRSAKKLKLNADANAEGNKRKIDTNPNEDKQTFGAERYSIGLKATYEVDLWDRISDENAAAAMDYEAQKAQVQGTALLLSAEVVESWVTYKAIVEQLALLDNQIKTNEQTLRLISYRQKRGLANIVDLFQQRQQVARVKSLIPKLEERKADLRLKLLLLSGENFDAKIDLGELKLPHLNEIPSTGIPAEILAQRPDVNQSWLLLQSSEFRISSANKAKLPRLTLSAQANFNNQKFSRVFDNWFSNIVAGLTAPILDGQLLENEKLLAKAKSDENYLYYKETALNALNEVEQALSAEKWRRVQINSVQTEVEYSKNTLDETMRRYRRGLSDYLPVLTALATHQQAQRTLTEVRTELIVNRIELHRSLGGSWDIEENTELLPQAETKEN</sequence>
<organism evidence="3 4">
    <name type="scientific">Lentisphaera araneosa HTCC2155</name>
    <dbReference type="NCBI Taxonomy" id="313628"/>
    <lineage>
        <taxon>Bacteria</taxon>
        <taxon>Pseudomonadati</taxon>
        <taxon>Lentisphaerota</taxon>
        <taxon>Lentisphaeria</taxon>
        <taxon>Lentisphaerales</taxon>
        <taxon>Lentisphaeraceae</taxon>
        <taxon>Lentisphaera</taxon>
    </lineage>
</organism>
<dbReference type="PANTHER" id="PTHR30203">
    <property type="entry name" value="OUTER MEMBRANE CATION EFFLUX PROTEIN"/>
    <property type="match status" value="1"/>
</dbReference>
<dbReference type="GO" id="GO:0005886">
    <property type="term" value="C:plasma membrane"/>
    <property type="evidence" value="ECO:0007669"/>
    <property type="project" value="UniProtKB-SubCell"/>
</dbReference>
<dbReference type="NCBIfam" id="TIGR01845">
    <property type="entry name" value="outer_NodT"/>
    <property type="match status" value="1"/>
</dbReference>
<reference evidence="3 4" key="1">
    <citation type="journal article" date="2010" name="J. Bacteriol.">
        <title>Genome sequence of Lentisphaera araneosa HTCC2155T, the type species of the order Lentisphaerales in the phylum Lentisphaerae.</title>
        <authorList>
            <person name="Thrash J.C."/>
            <person name="Cho J.C."/>
            <person name="Vergin K.L."/>
            <person name="Morris R.M."/>
            <person name="Giovannoni S.J."/>
        </authorList>
    </citation>
    <scope>NUCLEOTIDE SEQUENCE [LARGE SCALE GENOMIC DNA]</scope>
    <source>
        <strain evidence="3 4">HTCC2155</strain>
    </source>
</reference>
<dbReference type="EMBL" id="ABCK01000009">
    <property type="protein sequence ID" value="EDM27501.1"/>
    <property type="molecule type" value="Genomic_DNA"/>
</dbReference>
<dbReference type="Gene3D" id="2.20.200.10">
    <property type="entry name" value="Outer membrane efflux proteins (OEP)"/>
    <property type="match status" value="1"/>
</dbReference>
<dbReference type="PROSITE" id="PS51257">
    <property type="entry name" value="PROKAR_LIPOPROTEIN"/>
    <property type="match status" value="1"/>
</dbReference>